<dbReference type="Proteomes" id="UP001474120">
    <property type="component" value="Unassembled WGS sequence"/>
</dbReference>
<comment type="caution">
    <text evidence="1">The sequence shown here is derived from an EMBL/GenBank/DDBJ whole genome shotgun (WGS) entry which is preliminary data.</text>
</comment>
<evidence type="ECO:0000313" key="1">
    <source>
        <dbReference type="EMBL" id="MEL4455900.1"/>
    </source>
</evidence>
<sequence length="156" mass="19027">MKSATVRELKTELQEKSPKEILELCLRLSRFKKENKELLTYLLFESSDEQSYIESVKEEIDEKFEHVNRKSPYFVKKSIRSILNHTKKYIRYSQNKETELELLIYFCQKLKNFKPSIHRNKKVETLYYRLIAECKKKTGLLHEDLQYDYYRELEDL</sequence>
<dbReference type="RefSeq" id="WP_342159885.1">
    <property type="nucleotide sequence ID" value="NZ_JBCDNA010000002.1"/>
</dbReference>
<gene>
    <name evidence="1" type="ORF">AABB81_08330</name>
</gene>
<evidence type="ECO:0000313" key="2">
    <source>
        <dbReference type="Proteomes" id="UP001474120"/>
    </source>
</evidence>
<proteinExistence type="predicted"/>
<dbReference type="EMBL" id="JBCDNA010000002">
    <property type="protein sequence ID" value="MEL4455900.1"/>
    <property type="molecule type" value="Genomic_DNA"/>
</dbReference>
<accession>A0ABU9L0E0</accession>
<organism evidence="1 2">
    <name type="scientific">Lutimonas vermicola</name>
    <dbReference type="NCBI Taxonomy" id="414288"/>
    <lineage>
        <taxon>Bacteria</taxon>
        <taxon>Pseudomonadati</taxon>
        <taxon>Bacteroidota</taxon>
        <taxon>Flavobacteriia</taxon>
        <taxon>Flavobacteriales</taxon>
        <taxon>Flavobacteriaceae</taxon>
        <taxon>Lutimonas</taxon>
    </lineage>
</organism>
<protein>
    <submittedName>
        <fullName evidence="1">Uncharacterized protein</fullName>
    </submittedName>
</protein>
<keyword evidence="2" id="KW-1185">Reference proteome</keyword>
<name>A0ABU9L0E0_9FLAO</name>
<reference evidence="1 2" key="1">
    <citation type="submission" date="2024-04" db="EMBL/GenBank/DDBJ databases">
        <title>whole genome sequencing of Lutimonas vermicola strain IMCC1616.</title>
        <authorList>
            <person name="Bae S.S."/>
        </authorList>
    </citation>
    <scope>NUCLEOTIDE SEQUENCE [LARGE SCALE GENOMIC DNA]</scope>
    <source>
        <strain evidence="1 2">IMCC1616</strain>
    </source>
</reference>